<dbReference type="GO" id="GO:0009691">
    <property type="term" value="P:cytokinin biosynthetic process"/>
    <property type="evidence" value="ECO:0007669"/>
    <property type="project" value="UniProtKB-KW"/>
</dbReference>
<dbReference type="FunFam" id="3.30.160.60:FF:002405">
    <property type="entry name" value="tRNA dimethylallyltransferase"/>
    <property type="match status" value="1"/>
</dbReference>
<evidence type="ECO:0000256" key="6">
    <source>
        <dbReference type="SAM" id="MobiDB-lite"/>
    </source>
</evidence>
<sequence length="234" mass="27338">MDAETTVLDNYVGERVDTMVDAGLLDEVYDIYKPGADYTRGLRQSIGVREFEDFLKTYLPDRMEESNDDKAMKDDLRKILGFPKDDKLRIMLEEAIDRVKLNTRRLLRRQKRRVSRLETVFGWKIHHIDATECLLSKSEESWDAQVVKPTTEIIQCFLKTETESCHDSTLGKSAERDLWSQYVCEACGNKVLRGRHEWDHHRQGRAHRKRTTSFNKAQSREKQQEEVGIAEITS</sequence>
<dbReference type="Gene3D" id="3.40.50.300">
    <property type="entry name" value="P-loop containing nucleotide triphosphate hydrolases"/>
    <property type="match status" value="1"/>
</dbReference>
<dbReference type="InterPro" id="IPR039657">
    <property type="entry name" value="Dimethylallyltransferase"/>
</dbReference>
<keyword evidence="8" id="KW-1185">Reference proteome</keyword>
<dbReference type="AlphaFoldDB" id="A0ABC8J707"/>
<evidence type="ECO:0000256" key="4">
    <source>
        <dbReference type="ARBA" id="ARBA00022741"/>
    </source>
</evidence>
<keyword evidence="3" id="KW-0203">Cytokinin biosynthesis</keyword>
<evidence type="ECO:0000256" key="1">
    <source>
        <dbReference type="ARBA" id="ARBA00005842"/>
    </source>
</evidence>
<dbReference type="EMBL" id="CAKOAT010064378">
    <property type="protein sequence ID" value="CAH8306383.1"/>
    <property type="molecule type" value="Genomic_DNA"/>
</dbReference>
<comment type="similarity">
    <text evidence="1">Belongs to the IPP transferase family.</text>
</comment>
<feature type="region of interest" description="Disordered" evidence="6">
    <location>
        <begin position="198"/>
        <end position="234"/>
    </location>
</feature>
<keyword evidence="4" id="KW-0547">Nucleotide-binding</keyword>
<proteinExistence type="inferred from homology"/>
<dbReference type="PANTHER" id="PTHR11088:SF82">
    <property type="entry name" value="TRNA DIMETHYLALLYLTRANSFERASE 2"/>
    <property type="match status" value="1"/>
</dbReference>
<feature type="compositionally biased region" description="Basic residues" evidence="6">
    <location>
        <begin position="202"/>
        <end position="211"/>
    </location>
</feature>
<dbReference type="Gene3D" id="3.30.160.60">
    <property type="entry name" value="Classic Zinc Finger"/>
    <property type="match status" value="1"/>
</dbReference>
<dbReference type="Pfam" id="PF01715">
    <property type="entry name" value="IPPT"/>
    <property type="match status" value="1"/>
</dbReference>
<evidence type="ECO:0000313" key="8">
    <source>
        <dbReference type="Proteomes" id="UP001642260"/>
    </source>
</evidence>
<keyword evidence="5" id="KW-0067">ATP-binding</keyword>
<gene>
    <name evidence="7" type="ORF">ERUC_LOCUS4510</name>
</gene>
<comment type="caution">
    <text evidence="7">The sequence shown here is derived from an EMBL/GenBank/DDBJ whole genome shotgun (WGS) entry which is preliminary data.</text>
</comment>
<dbReference type="Proteomes" id="UP001642260">
    <property type="component" value="Unassembled WGS sequence"/>
</dbReference>
<evidence type="ECO:0000256" key="3">
    <source>
        <dbReference type="ARBA" id="ARBA00022712"/>
    </source>
</evidence>
<protein>
    <recommendedName>
        <fullName evidence="9">tRNA dimethylallyltransferase 2</fullName>
    </recommendedName>
</protein>
<evidence type="ECO:0000313" key="7">
    <source>
        <dbReference type="EMBL" id="CAH8306383.1"/>
    </source>
</evidence>
<evidence type="ECO:0008006" key="9">
    <source>
        <dbReference type="Google" id="ProtNLM"/>
    </source>
</evidence>
<evidence type="ECO:0000256" key="2">
    <source>
        <dbReference type="ARBA" id="ARBA00022679"/>
    </source>
</evidence>
<name>A0ABC8J707_ERUVS</name>
<dbReference type="PANTHER" id="PTHR11088">
    <property type="entry name" value="TRNA DIMETHYLALLYLTRANSFERASE"/>
    <property type="match status" value="1"/>
</dbReference>
<keyword evidence="2" id="KW-0808">Transferase</keyword>
<organism evidence="7 8">
    <name type="scientific">Eruca vesicaria subsp. sativa</name>
    <name type="common">Garden rocket</name>
    <name type="synonym">Eruca sativa</name>
    <dbReference type="NCBI Taxonomy" id="29727"/>
    <lineage>
        <taxon>Eukaryota</taxon>
        <taxon>Viridiplantae</taxon>
        <taxon>Streptophyta</taxon>
        <taxon>Embryophyta</taxon>
        <taxon>Tracheophyta</taxon>
        <taxon>Spermatophyta</taxon>
        <taxon>Magnoliopsida</taxon>
        <taxon>eudicotyledons</taxon>
        <taxon>Gunneridae</taxon>
        <taxon>Pentapetalae</taxon>
        <taxon>rosids</taxon>
        <taxon>malvids</taxon>
        <taxon>Brassicales</taxon>
        <taxon>Brassicaceae</taxon>
        <taxon>Brassiceae</taxon>
        <taxon>Eruca</taxon>
    </lineage>
</organism>
<accession>A0ABC8J707</accession>
<evidence type="ECO:0000256" key="5">
    <source>
        <dbReference type="ARBA" id="ARBA00022840"/>
    </source>
</evidence>
<dbReference type="InterPro" id="IPR027417">
    <property type="entry name" value="P-loop_NTPase"/>
</dbReference>
<dbReference type="GO" id="GO:0005524">
    <property type="term" value="F:ATP binding"/>
    <property type="evidence" value="ECO:0007669"/>
    <property type="project" value="UniProtKB-KW"/>
</dbReference>
<reference evidence="7 8" key="1">
    <citation type="submission" date="2022-03" db="EMBL/GenBank/DDBJ databases">
        <authorList>
            <person name="Macdonald S."/>
            <person name="Ahmed S."/>
            <person name="Newling K."/>
        </authorList>
    </citation>
    <scope>NUCLEOTIDE SEQUENCE [LARGE SCALE GENOMIC DNA]</scope>
</reference>
<dbReference type="GO" id="GO:0016740">
    <property type="term" value="F:transferase activity"/>
    <property type="evidence" value="ECO:0007669"/>
    <property type="project" value="UniProtKB-KW"/>
</dbReference>